<dbReference type="EMBL" id="CAJJDM010000064">
    <property type="protein sequence ID" value="CAD8080394.1"/>
    <property type="molecule type" value="Genomic_DNA"/>
</dbReference>
<proteinExistence type="predicted"/>
<sequence>MQRLSLKQFLINTHLQQRQIQILVSNTFAAQVLHIKIQGYNYPIGLQKCTTLI</sequence>
<organism evidence="1 2">
    <name type="scientific">Paramecium primaurelia</name>
    <dbReference type="NCBI Taxonomy" id="5886"/>
    <lineage>
        <taxon>Eukaryota</taxon>
        <taxon>Sar</taxon>
        <taxon>Alveolata</taxon>
        <taxon>Ciliophora</taxon>
        <taxon>Intramacronucleata</taxon>
        <taxon>Oligohymenophorea</taxon>
        <taxon>Peniculida</taxon>
        <taxon>Parameciidae</taxon>
        <taxon>Paramecium</taxon>
    </lineage>
</organism>
<dbReference type="Proteomes" id="UP000688137">
    <property type="component" value="Unassembled WGS sequence"/>
</dbReference>
<reference evidence="1" key="1">
    <citation type="submission" date="2021-01" db="EMBL/GenBank/DDBJ databases">
        <authorList>
            <consortium name="Genoscope - CEA"/>
            <person name="William W."/>
        </authorList>
    </citation>
    <scope>NUCLEOTIDE SEQUENCE</scope>
</reference>
<gene>
    <name evidence="1" type="ORF">PPRIM_AZ9-3.1.T0630240</name>
</gene>
<protein>
    <submittedName>
        <fullName evidence="1">Uncharacterized protein</fullName>
    </submittedName>
</protein>
<keyword evidence="2" id="KW-1185">Reference proteome</keyword>
<name>A0A8S1MZQ7_PARPR</name>
<dbReference type="AlphaFoldDB" id="A0A8S1MZQ7"/>
<comment type="caution">
    <text evidence="1">The sequence shown here is derived from an EMBL/GenBank/DDBJ whole genome shotgun (WGS) entry which is preliminary data.</text>
</comment>
<evidence type="ECO:0000313" key="2">
    <source>
        <dbReference type="Proteomes" id="UP000688137"/>
    </source>
</evidence>
<accession>A0A8S1MZQ7</accession>
<evidence type="ECO:0000313" key="1">
    <source>
        <dbReference type="EMBL" id="CAD8080394.1"/>
    </source>
</evidence>